<organism evidence="1 2">
    <name type="scientific">Marasmius oreades</name>
    <name type="common">fairy-ring Marasmius</name>
    <dbReference type="NCBI Taxonomy" id="181124"/>
    <lineage>
        <taxon>Eukaryota</taxon>
        <taxon>Fungi</taxon>
        <taxon>Dikarya</taxon>
        <taxon>Basidiomycota</taxon>
        <taxon>Agaricomycotina</taxon>
        <taxon>Agaricomycetes</taxon>
        <taxon>Agaricomycetidae</taxon>
        <taxon>Agaricales</taxon>
        <taxon>Marasmiineae</taxon>
        <taxon>Marasmiaceae</taxon>
        <taxon>Marasmius</taxon>
    </lineage>
</organism>
<keyword evidence="2" id="KW-1185">Reference proteome</keyword>
<dbReference type="EMBL" id="CM032187">
    <property type="protein sequence ID" value="KAG7089171.1"/>
    <property type="molecule type" value="Genomic_DNA"/>
</dbReference>
<comment type="caution">
    <text evidence="1">The sequence shown here is derived from an EMBL/GenBank/DDBJ whole genome shotgun (WGS) entry which is preliminary data.</text>
</comment>
<evidence type="ECO:0000313" key="2">
    <source>
        <dbReference type="Proteomes" id="UP001049176"/>
    </source>
</evidence>
<dbReference type="KEGG" id="more:E1B28_010875"/>
<dbReference type="Proteomes" id="UP001049176">
    <property type="component" value="Chromosome 7"/>
</dbReference>
<dbReference type="GeneID" id="66079950"/>
<sequence length="159" mass="18141">MPAFPSETFISEAVGEVSASDNGDGSVFLKILVIGAILLATGGGAIKWMYPNTIEDVEGQIQAVDELIRENMTLERNILGNSAWSYKRTLFRENEVACRIRNRMSREPDRKDVIAWVSFEMCQMRDVQVNYRTLMELQEDLMTEIDNRKRSLPTGARQY</sequence>
<protein>
    <submittedName>
        <fullName evidence="1">Uncharacterized protein</fullName>
    </submittedName>
</protein>
<dbReference type="AlphaFoldDB" id="A0A9P7RSW1"/>
<name>A0A9P7RSW1_9AGAR</name>
<dbReference type="OrthoDB" id="3054780at2759"/>
<evidence type="ECO:0000313" key="1">
    <source>
        <dbReference type="EMBL" id="KAG7089171.1"/>
    </source>
</evidence>
<gene>
    <name evidence="1" type="ORF">E1B28_010875</name>
</gene>
<dbReference type="RefSeq" id="XP_043005641.1">
    <property type="nucleotide sequence ID" value="XM_043155859.1"/>
</dbReference>
<proteinExistence type="predicted"/>
<reference evidence="1" key="1">
    <citation type="journal article" date="2021" name="Genome Biol. Evol.">
        <title>The assembled and annotated genome of the fairy-ring fungus Marasmius oreades.</title>
        <authorList>
            <person name="Hiltunen M."/>
            <person name="Ament-Velasquez S.L."/>
            <person name="Johannesson H."/>
        </authorList>
    </citation>
    <scope>NUCLEOTIDE SEQUENCE</scope>
    <source>
        <strain evidence="1">03SP1</strain>
    </source>
</reference>
<accession>A0A9P7RSW1</accession>